<dbReference type="AlphaFoldDB" id="A0A256K4I4"/>
<proteinExistence type="predicted"/>
<organism evidence="1 2">
    <name type="scientific">Halorubrum ezzemoulense</name>
    <name type="common">Halorubrum chaoviator</name>
    <dbReference type="NCBI Taxonomy" id="337243"/>
    <lineage>
        <taxon>Archaea</taxon>
        <taxon>Methanobacteriati</taxon>
        <taxon>Methanobacteriota</taxon>
        <taxon>Stenosarchaea group</taxon>
        <taxon>Halobacteria</taxon>
        <taxon>Halobacteriales</taxon>
        <taxon>Haloferacaceae</taxon>
        <taxon>Halorubrum</taxon>
    </lineage>
</organism>
<evidence type="ECO:0000313" key="2">
    <source>
        <dbReference type="Proteomes" id="UP000293073"/>
    </source>
</evidence>
<dbReference type="KEGG" id="hezz:EO776_06615"/>
<dbReference type="RefSeq" id="WP_094521261.1">
    <property type="nucleotide sequence ID" value="NZ_CP034940.1"/>
</dbReference>
<reference evidence="2" key="1">
    <citation type="submission" date="2019-01" db="EMBL/GenBank/DDBJ databases">
        <title>Complete genome of Halorubrum ezzemoulense strain FB21.</title>
        <authorList>
            <person name="Feng Y."/>
            <person name="Louyakis A.S."/>
            <person name="Papke R.T."/>
            <person name="Gogarten J.P."/>
        </authorList>
    </citation>
    <scope>NUCLEOTIDE SEQUENCE [LARGE SCALE GENOMIC DNA]</scope>
    <source>
        <strain evidence="2">Fb21</strain>
    </source>
</reference>
<name>A0A256K4I4_HALEZ</name>
<dbReference type="EMBL" id="CP034940">
    <property type="protein sequence ID" value="QAY19709.1"/>
    <property type="molecule type" value="Genomic_DNA"/>
</dbReference>
<dbReference type="Proteomes" id="UP000293073">
    <property type="component" value="Chromosome"/>
</dbReference>
<protein>
    <submittedName>
        <fullName evidence="1">Uncharacterized protein</fullName>
    </submittedName>
</protein>
<sequence>MRFPNRSLAGYAARTTVVVLTLAVLQYTGLLLDGPAGIDPGHLAVVAVLFPAFSYLIDVVVANARSNAE</sequence>
<evidence type="ECO:0000313" key="1">
    <source>
        <dbReference type="EMBL" id="QAY19709.1"/>
    </source>
</evidence>
<gene>
    <name evidence="1" type="ORF">EO776_06615</name>
</gene>
<accession>A0A256K4I4</accession>
<dbReference type="GeneID" id="301359449"/>